<dbReference type="PIRSF" id="PIRSF002741">
    <property type="entry name" value="MppA"/>
    <property type="match status" value="1"/>
</dbReference>
<evidence type="ECO:0000313" key="8">
    <source>
        <dbReference type="Proteomes" id="UP000251213"/>
    </source>
</evidence>
<sequence>MNKGKRKKFRYGLIGSFICSIWLVACNSIVDSMKGESTIGSAKNQVLRIAEMNEASSLDPAKVVDNGSFILLNNVQEGLMRLKNKQPVEGIAENVNISSDQLTYTFTLRKDAKWSDGKPITAQDFEFGWKRVLDPKTKSSYSFILFPIQGAKEYHDGIKNQNEVGITSLDPHTLVVKLKEPMLNFLSLTTLPAYLPQRQDLVTKFGDKYATTSQNTVYSGPFVVKEFNRAKTVLTKNDRYWDRNNVSLQQVELRLVKNIDTAVQLYQSNQVDIAPVNRKYIGSFKDSSELKIVERATSYYLVMNQQNKFLANPNIRRAINLSINRQKLTDQILRDGSKPAGALIHPAISGIGNKSFRQMTKKEWVRYQPQQAKALLAKGLSELNMDKPPDEIHLLSYDDEKREVAIAVKKQLQDILGLQVQIDSVTSKEKIVCQNQGKFDIAVSSWGADYNDPIAYLELWSADRRLNIARFKDKEFNDLLEKSKKTVLPEEKIKHLSIAEKKLIQDQAVIVPLFYRTSSFLQKPYVQDFYNHAIGADYSLKWTYLSSNHS</sequence>
<dbReference type="InterPro" id="IPR030678">
    <property type="entry name" value="Peptide/Ni-bd"/>
</dbReference>
<dbReference type="AlphaFoldDB" id="A0A364K203"/>
<keyword evidence="4" id="KW-0732">Signal</keyword>
<dbReference type="GO" id="GO:0015833">
    <property type="term" value="P:peptide transport"/>
    <property type="evidence" value="ECO:0007669"/>
    <property type="project" value="UniProtKB-KW"/>
</dbReference>
<dbReference type="InterPro" id="IPR039424">
    <property type="entry name" value="SBP_5"/>
</dbReference>
<dbReference type="FunFam" id="3.90.76.10:FF:000001">
    <property type="entry name" value="Oligopeptide ABC transporter substrate-binding protein"/>
    <property type="match status" value="1"/>
</dbReference>
<dbReference type="OrthoDB" id="9801912at2"/>
<feature type="domain" description="Solute-binding protein family 5" evidence="6">
    <location>
        <begin position="87"/>
        <end position="463"/>
    </location>
</feature>
<evidence type="ECO:0000256" key="2">
    <source>
        <dbReference type="ARBA" id="ARBA00005695"/>
    </source>
</evidence>
<dbReference type="Gene3D" id="3.40.190.10">
    <property type="entry name" value="Periplasmic binding protein-like II"/>
    <property type="match status" value="1"/>
</dbReference>
<evidence type="ECO:0000256" key="4">
    <source>
        <dbReference type="ARBA" id="ARBA00022729"/>
    </source>
</evidence>
<evidence type="ECO:0000256" key="1">
    <source>
        <dbReference type="ARBA" id="ARBA00004193"/>
    </source>
</evidence>
<dbReference type="InterPro" id="IPR023765">
    <property type="entry name" value="SBP_5_CS"/>
</dbReference>
<name>A0A364K203_9BACL</name>
<dbReference type="PANTHER" id="PTHR30290">
    <property type="entry name" value="PERIPLASMIC BINDING COMPONENT OF ABC TRANSPORTER"/>
    <property type="match status" value="1"/>
</dbReference>
<dbReference type="GO" id="GO:0042597">
    <property type="term" value="C:periplasmic space"/>
    <property type="evidence" value="ECO:0007669"/>
    <property type="project" value="UniProtKB-ARBA"/>
</dbReference>
<dbReference type="EMBL" id="QJKK01000010">
    <property type="protein sequence ID" value="RAL22056.1"/>
    <property type="molecule type" value="Genomic_DNA"/>
</dbReference>
<keyword evidence="8" id="KW-1185">Reference proteome</keyword>
<dbReference type="SUPFAM" id="SSF53850">
    <property type="entry name" value="Periplasmic binding protein-like II"/>
    <property type="match status" value="1"/>
</dbReference>
<evidence type="ECO:0000256" key="5">
    <source>
        <dbReference type="ARBA" id="ARBA00022856"/>
    </source>
</evidence>
<protein>
    <submittedName>
        <fullName evidence="7">Peptide ABC transporter substrate-binding protein</fullName>
    </submittedName>
</protein>
<dbReference type="Pfam" id="PF00496">
    <property type="entry name" value="SBP_bac_5"/>
    <property type="match status" value="1"/>
</dbReference>
<dbReference type="InterPro" id="IPR000914">
    <property type="entry name" value="SBP_5_dom"/>
</dbReference>
<organism evidence="7 8">
    <name type="scientific">Thermoflavimicrobium daqui</name>
    <dbReference type="NCBI Taxonomy" id="2137476"/>
    <lineage>
        <taxon>Bacteria</taxon>
        <taxon>Bacillati</taxon>
        <taxon>Bacillota</taxon>
        <taxon>Bacilli</taxon>
        <taxon>Bacillales</taxon>
        <taxon>Thermoactinomycetaceae</taxon>
        <taxon>Thermoflavimicrobium</taxon>
    </lineage>
</organism>
<proteinExistence type="inferred from homology"/>
<dbReference type="GO" id="GO:1904680">
    <property type="term" value="F:peptide transmembrane transporter activity"/>
    <property type="evidence" value="ECO:0007669"/>
    <property type="project" value="TreeGrafter"/>
</dbReference>
<dbReference type="CDD" id="cd08504">
    <property type="entry name" value="PBP2_OppA"/>
    <property type="match status" value="1"/>
</dbReference>
<accession>A0A364K203</accession>
<evidence type="ECO:0000259" key="6">
    <source>
        <dbReference type="Pfam" id="PF00496"/>
    </source>
</evidence>
<keyword evidence="5" id="KW-0653">Protein transport</keyword>
<reference evidence="7 8" key="2">
    <citation type="submission" date="2018-06" db="EMBL/GenBank/DDBJ databases">
        <authorList>
            <person name="Zhirakovskaya E."/>
        </authorList>
    </citation>
    <scope>NUCLEOTIDE SEQUENCE [LARGE SCALE GENOMIC DNA]</scope>
    <source>
        <strain evidence="7 8">FBKL4.011</strain>
    </source>
</reference>
<gene>
    <name evidence="7" type="ORF">DL897_14775</name>
</gene>
<comment type="similarity">
    <text evidence="2">Belongs to the bacterial solute-binding protein 5 family.</text>
</comment>
<keyword evidence="5" id="KW-0571">Peptide transport</keyword>
<dbReference type="PROSITE" id="PS01040">
    <property type="entry name" value="SBP_BACTERIAL_5"/>
    <property type="match status" value="1"/>
</dbReference>
<dbReference type="PROSITE" id="PS51257">
    <property type="entry name" value="PROKAR_LIPOPROTEIN"/>
    <property type="match status" value="1"/>
</dbReference>
<reference evidence="7 8" key="1">
    <citation type="submission" date="2018-06" db="EMBL/GenBank/DDBJ databases">
        <title>Thermoflavimicrobium daqus sp. nov., a thermophilic microbe isolated from Moutai-flavour Daqu.</title>
        <authorList>
            <person name="Wang X."/>
            <person name="Zhou H."/>
        </authorList>
    </citation>
    <scope>NUCLEOTIDE SEQUENCE [LARGE SCALE GENOMIC DNA]</scope>
    <source>
        <strain evidence="7 8">FBKL4.011</strain>
    </source>
</reference>
<dbReference type="Gene3D" id="3.90.76.10">
    <property type="entry name" value="Dipeptide-binding Protein, Domain 1"/>
    <property type="match status" value="1"/>
</dbReference>
<comment type="caution">
    <text evidence="7">The sequence shown here is derived from an EMBL/GenBank/DDBJ whole genome shotgun (WGS) entry which is preliminary data.</text>
</comment>
<dbReference type="RefSeq" id="WP_113659900.1">
    <property type="nucleotide sequence ID" value="NZ_KZ845672.1"/>
</dbReference>
<dbReference type="GO" id="GO:0043190">
    <property type="term" value="C:ATP-binding cassette (ABC) transporter complex"/>
    <property type="evidence" value="ECO:0007669"/>
    <property type="project" value="InterPro"/>
</dbReference>
<evidence type="ECO:0000313" key="7">
    <source>
        <dbReference type="EMBL" id="RAL22056.1"/>
    </source>
</evidence>
<comment type="subcellular location">
    <subcellularLocation>
        <location evidence="1">Cell membrane</location>
        <topology evidence="1">Lipid-anchor</topology>
    </subcellularLocation>
</comment>
<keyword evidence="3" id="KW-0813">Transport</keyword>
<evidence type="ECO:0000256" key="3">
    <source>
        <dbReference type="ARBA" id="ARBA00022448"/>
    </source>
</evidence>
<dbReference type="PANTHER" id="PTHR30290:SF10">
    <property type="entry name" value="PERIPLASMIC OLIGOPEPTIDE-BINDING PROTEIN-RELATED"/>
    <property type="match status" value="1"/>
</dbReference>
<dbReference type="Proteomes" id="UP000251213">
    <property type="component" value="Unassembled WGS sequence"/>
</dbReference>
<dbReference type="Gene3D" id="3.10.105.10">
    <property type="entry name" value="Dipeptide-binding Protein, Domain 3"/>
    <property type="match status" value="1"/>
</dbReference>